<dbReference type="EMBL" id="JAOQAZ010000002">
    <property type="protein sequence ID" value="KAJ4270264.1"/>
    <property type="molecule type" value="Genomic_DNA"/>
</dbReference>
<gene>
    <name evidence="2" type="ORF">NW762_001940</name>
</gene>
<evidence type="ECO:0000313" key="2">
    <source>
        <dbReference type="EMBL" id="KAJ4270264.1"/>
    </source>
</evidence>
<proteinExistence type="predicted"/>
<evidence type="ECO:0000313" key="3">
    <source>
        <dbReference type="Proteomes" id="UP001152049"/>
    </source>
</evidence>
<name>A0A9W8SEA9_9HYPO</name>
<protein>
    <submittedName>
        <fullName evidence="2">Uncharacterized protein</fullName>
    </submittedName>
</protein>
<dbReference type="OrthoDB" id="2565331at2759"/>
<evidence type="ECO:0000256" key="1">
    <source>
        <dbReference type="SAM" id="MobiDB-lite"/>
    </source>
</evidence>
<accession>A0A9W8SEA9</accession>
<dbReference type="Proteomes" id="UP001152049">
    <property type="component" value="Unassembled WGS sequence"/>
</dbReference>
<dbReference type="AlphaFoldDB" id="A0A9W8SEA9"/>
<dbReference type="PANTHER" id="PTHR40636">
    <property type="entry name" value="CSBD-LIKE DOMAIN-CONTAINING PROTEIN"/>
    <property type="match status" value="1"/>
</dbReference>
<comment type="caution">
    <text evidence="2">The sequence shown here is derived from an EMBL/GenBank/DDBJ whole genome shotgun (WGS) entry which is preliminary data.</text>
</comment>
<keyword evidence="3" id="KW-1185">Reference proteome</keyword>
<sequence>MNNNNKNSNPAAGVGETVGGAANFLTSTLGNTVGGLGRTVGNVTGAATRGVGDTVTGVTGEAGRPLGDGVANLGTGVQGGLDSISKGVENAGQWKKQ</sequence>
<feature type="compositionally biased region" description="Low complexity" evidence="1">
    <location>
        <begin position="43"/>
        <end position="63"/>
    </location>
</feature>
<organism evidence="2 3">
    <name type="scientific">Fusarium torreyae</name>
    <dbReference type="NCBI Taxonomy" id="1237075"/>
    <lineage>
        <taxon>Eukaryota</taxon>
        <taxon>Fungi</taxon>
        <taxon>Dikarya</taxon>
        <taxon>Ascomycota</taxon>
        <taxon>Pezizomycotina</taxon>
        <taxon>Sordariomycetes</taxon>
        <taxon>Hypocreomycetidae</taxon>
        <taxon>Hypocreales</taxon>
        <taxon>Nectriaceae</taxon>
        <taxon>Fusarium</taxon>
    </lineage>
</organism>
<dbReference type="PANTHER" id="PTHR40636:SF1">
    <property type="entry name" value="CSBD-LIKE DOMAIN-CONTAINING PROTEIN"/>
    <property type="match status" value="1"/>
</dbReference>
<feature type="region of interest" description="Disordered" evidence="1">
    <location>
        <begin position="43"/>
        <end position="97"/>
    </location>
</feature>
<reference evidence="2" key="1">
    <citation type="submission" date="2022-09" db="EMBL/GenBank/DDBJ databases">
        <title>Fusarium specimens isolated from Avocado Roots.</title>
        <authorList>
            <person name="Stajich J."/>
            <person name="Roper C."/>
            <person name="Heimlech-Rivalta G."/>
        </authorList>
    </citation>
    <scope>NUCLEOTIDE SEQUENCE</scope>
    <source>
        <strain evidence="2">CF00136</strain>
    </source>
</reference>